<evidence type="ECO:0000259" key="6">
    <source>
        <dbReference type="Pfam" id="PF12698"/>
    </source>
</evidence>
<feature type="domain" description="ABC-2 type transporter transmembrane" evidence="6">
    <location>
        <begin position="26"/>
        <end position="361"/>
    </location>
</feature>
<comment type="caution">
    <text evidence="7">The sequence shown here is derived from an EMBL/GenBank/DDBJ whole genome shotgun (WGS) entry which is preliminary data.</text>
</comment>
<dbReference type="OrthoDB" id="3268959at2"/>
<evidence type="ECO:0000256" key="2">
    <source>
        <dbReference type="ARBA" id="ARBA00022692"/>
    </source>
</evidence>
<evidence type="ECO:0000256" key="5">
    <source>
        <dbReference type="SAM" id="Phobius"/>
    </source>
</evidence>
<keyword evidence="3 5" id="KW-1133">Transmembrane helix</keyword>
<dbReference type="EMBL" id="VKKG01000002">
    <property type="protein sequence ID" value="TRY18837.1"/>
    <property type="molecule type" value="Genomic_DNA"/>
</dbReference>
<evidence type="ECO:0000256" key="4">
    <source>
        <dbReference type="ARBA" id="ARBA00023136"/>
    </source>
</evidence>
<accession>A0A553K2B0</accession>
<keyword evidence="2 5" id="KW-0812">Transmembrane</keyword>
<evidence type="ECO:0000256" key="1">
    <source>
        <dbReference type="ARBA" id="ARBA00004141"/>
    </source>
</evidence>
<dbReference type="GO" id="GO:0140359">
    <property type="term" value="F:ABC-type transporter activity"/>
    <property type="evidence" value="ECO:0007669"/>
    <property type="project" value="InterPro"/>
</dbReference>
<evidence type="ECO:0000313" key="8">
    <source>
        <dbReference type="Proteomes" id="UP000317638"/>
    </source>
</evidence>
<feature type="transmembrane region" description="Helical" evidence="5">
    <location>
        <begin position="27"/>
        <end position="50"/>
    </location>
</feature>
<evidence type="ECO:0000313" key="7">
    <source>
        <dbReference type="EMBL" id="TRY18837.1"/>
    </source>
</evidence>
<feature type="transmembrane region" description="Helical" evidence="5">
    <location>
        <begin position="297"/>
        <end position="324"/>
    </location>
</feature>
<feature type="transmembrane region" description="Helical" evidence="5">
    <location>
        <begin position="261"/>
        <end position="285"/>
    </location>
</feature>
<dbReference type="RefSeq" id="WP_143937729.1">
    <property type="nucleotide sequence ID" value="NZ_VKKG01000002.1"/>
</dbReference>
<dbReference type="GO" id="GO:0016020">
    <property type="term" value="C:membrane"/>
    <property type="evidence" value="ECO:0007669"/>
    <property type="project" value="UniProtKB-SubCell"/>
</dbReference>
<dbReference type="Pfam" id="PF12698">
    <property type="entry name" value="ABC2_membrane_3"/>
    <property type="match status" value="1"/>
</dbReference>
<dbReference type="Proteomes" id="UP000317638">
    <property type="component" value="Unassembled WGS sequence"/>
</dbReference>
<comment type="subcellular location">
    <subcellularLocation>
        <location evidence="1">Membrane</location>
        <topology evidence="1">Multi-pass membrane protein</topology>
    </subcellularLocation>
</comment>
<gene>
    <name evidence="7" type="ORF">FOJ82_06925</name>
</gene>
<feature type="transmembrane region" description="Helical" evidence="5">
    <location>
        <begin position="232"/>
        <end position="255"/>
    </location>
</feature>
<proteinExistence type="predicted"/>
<keyword evidence="8" id="KW-1185">Reference proteome</keyword>
<evidence type="ECO:0000256" key="3">
    <source>
        <dbReference type="ARBA" id="ARBA00022989"/>
    </source>
</evidence>
<name>A0A553K2B0_9ACTN</name>
<dbReference type="AlphaFoldDB" id="A0A553K2B0"/>
<organism evidence="7 8">
    <name type="scientific">Tessaracoccus rhinocerotis</name>
    <dbReference type="NCBI Taxonomy" id="1689449"/>
    <lineage>
        <taxon>Bacteria</taxon>
        <taxon>Bacillati</taxon>
        <taxon>Actinomycetota</taxon>
        <taxon>Actinomycetes</taxon>
        <taxon>Propionibacteriales</taxon>
        <taxon>Propionibacteriaceae</taxon>
        <taxon>Tessaracoccus</taxon>
    </lineage>
</organism>
<sequence>MKTYTKPRFPWWIVARREIMAKLADKGFWISTAVVVALIGLGLGASFLFASAQGNMTVGVTDEAGREVVAIAVAESEQPIDVVEMPADEFDSAIEAGSIDAGISRTDDGWDLVVESIETSTGAIQSAITKYVTATNAEALGIDPAELEVGSQVEVRLAGEQVADDAVVALVTGMVFSVLFFMSAMFYGLQIAQSVVEEKESRLVEILSAAVPTRDLLVGKALGNTIMALGQLLLFIAMGAIGVSITEFGAFLPVLLPNIGWFVLFFVVGFAALSTLWAATGAMATRVQDINNTTMPLMMILMVVYLAGFFARGSLATVLSYVPVVSSVVMPQRLLNGTAGWLDALVALLLCGVFMVFSIRLGSLIYRRGLMKTSGILKLGELFSKAS</sequence>
<feature type="transmembrane region" description="Helical" evidence="5">
    <location>
        <begin position="344"/>
        <end position="366"/>
    </location>
</feature>
<protein>
    <submittedName>
        <fullName evidence="7">ABC transporter permease</fullName>
    </submittedName>
</protein>
<dbReference type="InterPro" id="IPR013525">
    <property type="entry name" value="ABC2_TM"/>
</dbReference>
<feature type="transmembrane region" description="Helical" evidence="5">
    <location>
        <begin position="166"/>
        <end position="189"/>
    </location>
</feature>
<keyword evidence="4 5" id="KW-0472">Membrane</keyword>
<reference evidence="7 8" key="1">
    <citation type="submission" date="2019-07" db="EMBL/GenBank/DDBJ databases">
        <authorList>
            <person name="Zhou L.-Y."/>
        </authorList>
    </citation>
    <scope>NUCLEOTIDE SEQUENCE [LARGE SCALE GENOMIC DNA]</scope>
    <source>
        <strain evidence="7 8">YIM 101269</strain>
    </source>
</reference>